<dbReference type="Pfam" id="PF13960">
    <property type="entry name" value="DUF4218"/>
    <property type="match status" value="1"/>
</dbReference>
<feature type="coiled-coil region" evidence="1">
    <location>
        <begin position="124"/>
        <end position="175"/>
    </location>
</feature>
<evidence type="ECO:0000256" key="1">
    <source>
        <dbReference type="SAM" id="Coils"/>
    </source>
</evidence>
<keyword evidence="3" id="KW-0496">Mitochondrion</keyword>
<evidence type="ECO:0000259" key="2">
    <source>
        <dbReference type="Pfam" id="PF13960"/>
    </source>
</evidence>
<feature type="domain" description="DUF4218" evidence="2">
    <location>
        <begin position="584"/>
        <end position="667"/>
    </location>
</feature>
<dbReference type="EMBL" id="OVEO01000006">
    <property type="protein sequence ID" value="SPQ96584.1"/>
    <property type="molecule type" value="Genomic_DNA"/>
</dbReference>
<evidence type="ECO:0000313" key="4">
    <source>
        <dbReference type="Proteomes" id="UP000290189"/>
    </source>
</evidence>
<protein>
    <recommendedName>
        <fullName evidence="2">DUF4218 domain-containing protein</fullName>
    </recommendedName>
</protein>
<name>A0A3P3Y8Y9_PLABS</name>
<proteinExistence type="predicted"/>
<organism evidence="3 4">
    <name type="scientific">Plasmodiophora brassicae</name>
    <name type="common">Clubroot disease agent</name>
    <dbReference type="NCBI Taxonomy" id="37360"/>
    <lineage>
        <taxon>Eukaryota</taxon>
        <taxon>Sar</taxon>
        <taxon>Rhizaria</taxon>
        <taxon>Endomyxa</taxon>
        <taxon>Phytomyxea</taxon>
        <taxon>Plasmodiophorida</taxon>
        <taxon>Plasmodiophoridae</taxon>
        <taxon>Plasmodiophora</taxon>
    </lineage>
</organism>
<gene>
    <name evidence="3" type="ORF">PLBR_LOCUS3799</name>
</gene>
<sequence>MSPRIDSALEGISSSPRLSRPISDWTVMHESDLPASLGNMEVMPLADALLSARPARPRNRPGNDDLDENEQALVEFLQKHLRHSQAPVDGLPPFVDHALPILEEFAGSTLTARKFDRLLASLLMKDVQVKRDVLREVVEDLENLPDRDNVLRPVIDKYRSELRNLNDEVQIHDAVRKLLRTLTRIGLACPALEFRVCQEGHVFPADKKSSEGRLSCCRGKTEPFFYLPRLLQIQHLLRSSTLSREIHSEISRLQEVAANPRDFYGDWCDGSIFRDVFVPFARQCTETGCIPIATSTGVDAARVTKWGLRCNSALLMLYGLLPEIRGGPQASLFRKTVQCLDVFELNLGYLYGIPYWDGTLQKVHYFRVMHLHQGHDYVELPKHAKNIFRGKRDPCNRCHIQGRRVGHQTLYMNTTACRLKSDSETLRRMRCNEQVDSAGESQTPLEPDMYSTGLWSIISPSRKKKQRPLYSREIEESLGKTYDTSPAWEVPTGSYRADARTDRTALAVKMDDMLRSVRWCTGNGDRPANCLHRQGWKAHNSLIWTSDFGIAMFHALNSSNASGPRKAREFWAAYFSFVDACNRLLSKCLLKDSLPKLKDQLFHSLQELERISPSTLMTISVHSIIHIPEIIILFGPISGFVWTLSEERWMLKMKDFVTTTIGFSTNIIKNYQLYAATVKLWFLYPDRFKSSILSSHKLSCLDSQTGSMSLHVCRVRPFREKVMTLSDDDRCHLHHHLWTDDWAHYQNTPFLQYYRRVCEMFHKETRASIENFSEMRSHIQMFDKFCETVAGARLLPTTCEVFNQASFGNCLWKANLEEHGEEPRTSNHLVLTVGDGWQYLGSIRRISRLRFTCPELASDASTFELECFYCDKWWQVEHADNDYIGGGACVTKLPGHVIPEKTTSFSPWFPIEQAVPNNVVTVRSVLSTMKTRDSATRKRRRANIDVDFVCMLGRSNMVPGSMISTTVFQ</sequence>
<dbReference type="AlphaFoldDB" id="A0A3P3Y8Y9"/>
<keyword evidence="1" id="KW-0175">Coiled coil</keyword>
<geneLocation type="mitochondrion" evidence="3"/>
<dbReference type="Proteomes" id="UP000290189">
    <property type="component" value="Unassembled WGS sequence"/>
</dbReference>
<evidence type="ECO:0000313" key="3">
    <source>
        <dbReference type="EMBL" id="SPQ96584.1"/>
    </source>
</evidence>
<dbReference type="InterPro" id="IPR025452">
    <property type="entry name" value="DUF4218"/>
</dbReference>
<reference evidence="3 4" key="1">
    <citation type="submission" date="2018-03" db="EMBL/GenBank/DDBJ databases">
        <authorList>
            <person name="Fogelqvist J."/>
        </authorList>
    </citation>
    <scope>NUCLEOTIDE SEQUENCE [LARGE SCALE GENOMIC DNA]</scope>
</reference>
<accession>A0A3P3Y8Y9</accession>